<reference evidence="6" key="1">
    <citation type="submission" date="2021-12" db="EMBL/GenBank/DDBJ databases">
        <title>Prjna785345.</title>
        <authorList>
            <person name="Rujirawat T."/>
            <person name="Krajaejun T."/>
        </authorList>
    </citation>
    <scope>NUCLEOTIDE SEQUENCE</scope>
    <source>
        <strain evidence="6">Pi057C3</strain>
    </source>
</reference>
<dbReference type="PROSITE" id="PS00108">
    <property type="entry name" value="PROTEIN_KINASE_ST"/>
    <property type="match status" value="1"/>
</dbReference>
<name>A0AAD5MEF9_PYTIN</name>
<dbReference type="GO" id="GO:0016540">
    <property type="term" value="P:protein autoprocessing"/>
    <property type="evidence" value="ECO:0007669"/>
    <property type="project" value="InterPro"/>
</dbReference>
<organism evidence="6 7">
    <name type="scientific">Pythium insidiosum</name>
    <name type="common">Pythiosis disease agent</name>
    <dbReference type="NCBI Taxonomy" id="114742"/>
    <lineage>
        <taxon>Eukaryota</taxon>
        <taxon>Sar</taxon>
        <taxon>Stramenopiles</taxon>
        <taxon>Oomycota</taxon>
        <taxon>Peronosporomycetes</taxon>
        <taxon>Pythiales</taxon>
        <taxon>Pythiaceae</taxon>
        <taxon>Pythium</taxon>
    </lineage>
</organism>
<feature type="disulfide bond" evidence="1">
    <location>
        <begin position="484"/>
        <end position="493"/>
    </location>
</feature>
<dbReference type="GO" id="GO:0004672">
    <property type="term" value="F:protein kinase activity"/>
    <property type="evidence" value="ECO:0007669"/>
    <property type="project" value="InterPro"/>
</dbReference>
<gene>
    <name evidence="6" type="ORF">P43SY_005592</name>
</gene>
<dbReference type="InterPro" id="IPR000719">
    <property type="entry name" value="Prot_kinase_dom"/>
</dbReference>
<dbReference type="PROSITE" id="PS50026">
    <property type="entry name" value="EGF_3"/>
    <property type="match status" value="1"/>
</dbReference>
<evidence type="ECO:0000256" key="1">
    <source>
        <dbReference type="PROSITE-ProRule" id="PRU00076"/>
    </source>
</evidence>
<protein>
    <recommendedName>
        <fullName evidence="8">Serine/threonine protein kinase</fullName>
    </recommendedName>
</protein>
<dbReference type="CDD" id="cd00081">
    <property type="entry name" value="Hint"/>
    <property type="match status" value="1"/>
</dbReference>
<feature type="region of interest" description="Disordered" evidence="2">
    <location>
        <begin position="838"/>
        <end position="898"/>
    </location>
</feature>
<dbReference type="GO" id="GO:0016539">
    <property type="term" value="P:intein-mediated protein splicing"/>
    <property type="evidence" value="ECO:0007669"/>
    <property type="project" value="InterPro"/>
</dbReference>
<feature type="signal peptide" evidence="3">
    <location>
        <begin position="1"/>
        <end position="21"/>
    </location>
</feature>
<keyword evidence="1" id="KW-0245">EGF-like domain</keyword>
<dbReference type="EMBL" id="JAKCXM010000057">
    <property type="protein sequence ID" value="KAJ0404768.1"/>
    <property type="molecule type" value="Genomic_DNA"/>
</dbReference>
<dbReference type="InterPro" id="IPR003587">
    <property type="entry name" value="Hint_dom_N"/>
</dbReference>
<dbReference type="SMART" id="SM00220">
    <property type="entry name" value="S_TKc"/>
    <property type="match status" value="1"/>
</dbReference>
<dbReference type="InterPro" id="IPR015915">
    <property type="entry name" value="Kelch-typ_b-propeller"/>
</dbReference>
<comment type="caution">
    <text evidence="6">The sequence shown here is derived from an EMBL/GenBank/DDBJ whole genome shotgun (WGS) entry which is preliminary data.</text>
</comment>
<dbReference type="SUPFAM" id="SSF56112">
    <property type="entry name" value="Protein kinase-like (PK-like)"/>
    <property type="match status" value="1"/>
</dbReference>
<evidence type="ECO:0000259" key="5">
    <source>
        <dbReference type="PROSITE" id="PS50026"/>
    </source>
</evidence>
<dbReference type="InterPro" id="IPR036844">
    <property type="entry name" value="Hint_dom_sf"/>
</dbReference>
<dbReference type="Pfam" id="PF01079">
    <property type="entry name" value="Hint"/>
    <property type="match status" value="1"/>
</dbReference>
<dbReference type="Gene3D" id="1.10.510.10">
    <property type="entry name" value="Transferase(Phosphotransferase) domain 1"/>
    <property type="match status" value="1"/>
</dbReference>
<dbReference type="GO" id="GO:0005524">
    <property type="term" value="F:ATP binding"/>
    <property type="evidence" value="ECO:0007669"/>
    <property type="project" value="InterPro"/>
</dbReference>
<evidence type="ECO:0000256" key="2">
    <source>
        <dbReference type="SAM" id="MobiDB-lite"/>
    </source>
</evidence>
<evidence type="ECO:0000259" key="4">
    <source>
        <dbReference type="PROSITE" id="PS50011"/>
    </source>
</evidence>
<dbReference type="InterPro" id="IPR008271">
    <property type="entry name" value="Ser/Thr_kinase_AS"/>
</dbReference>
<evidence type="ECO:0000313" key="6">
    <source>
        <dbReference type="EMBL" id="KAJ0404768.1"/>
    </source>
</evidence>
<dbReference type="SMART" id="SM00306">
    <property type="entry name" value="HintN"/>
    <property type="match status" value="1"/>
</dbReference>
<dbReference type="PROSITE" id="PS00022">
    <property type="entry name" value="EGF_1"/>
    <property type="match status" value="1"/>
</dbReference>
<sequence>MRLQRWVSGVIALLAPCVTAAQSVLLQCNVTSESQDSKPRWELVSSLTFSRDSHAAAVYKNRIWIVGGVSTSYYTKRLEHTTTRSDVLSSADGVTWKEALEEAPFRRRFGHSLTAFVDGRDDVERLVLLGGFSPEPATDIWTTTDGERWAQVDVAVPWPGRGYHCTVAFRGRLWVMGGSPLTNDVWSTPSLLAGAVWEQQRDVPWSPRAAHACAVHKVRLNESEGDSSDQDFVFLMGGWDETARHDVWRMDDAGAWVRLLESAPWKKRGWHSIVSFDSRTHGDIIHGPRLWLLGGGIIGKGIEKMFPYTDVWFTRNGSTWQQASSDSSGISTAEWSIVSTRDSRVCLGKWGHAAVAFRRTVPRAYVCGDTCVNEHNNTRLAGQLIPVCKPETSLPSPPELRTVLKQNSVTTRTLYPDGCGLCFGEATDRYENTTSVPALYLIAGNVGSQKVKDIFVSDDAMLCERDGVICSDQGTCTLGGTCLCISGKTGQFCDSDLDYVVLDKASCFPPDARVLSARRGAVAIGDVAIGEQLLTLDRSGRPQFAHVYYIPHDVTTESARFIRVRHAPLGSDNSQTLEVTPSHLLYVTTAGADVAPGASVDMTSLSQKTARELRPGDRLVVISRASPAPSVATSRVVALESVTRRGAVTVYTTTGTVVVEGVLCSNFADLYPRLGLGLGLGLASRDALPFALFAPHRLLFSLWPSPSTARLLRNSLLGKRCSTEMTRHLEATLTEYYRQECLRALYKSRRCSDEDQAPGPRKRVSISPTPEIIGSADPLVDRRPIDVSPFSQLEMLVLLSQRTICASPLSSSAEEDNEENDDSKGTDVYDDWRHLQDASASAPQARGRKPAAAARRQRGDDSKRSKRKRSDSEITVATRRSNSKAKKAKGTADKAAHAGPISKKDLVATASERFVQYLADQLDASNQATLCEEFGFGHGYLLRLPTAWPEVRERRAFAAWATSLGFAASAVQKQLYRISSLNMEILLPELRKRVRVRRESDVSITGAGQAEEPKGNTVDQEDDDHVSAPTVLPDVEAASLQSFKEHFQRLDEEELEMLSVAEHDRLLSTIRHEQIAEAMEEVLARPSVRKDRDRARRMSRLGRIAGRRLSAIPLRPSIAVGATDQFGWAEPILEEEEEDEDEGDDDYSSQSHRTSMEVIYDCCPRGHYLSDGAYKEVFKVFSVRAKRLEAVSVMNIRAIERTGNEHIVRQEVAHSVLLSELVRSQFSPHFVEIYDIVLTRERPQEHRWGSAACRKPVDLLTGRRLNTITGQRNGGADEEEEDAEEDPLFQYIRMELCDGGDVEDFIGLQDDKLLPVRSVVIPFFFQMVFGLYCARERYQLRHCDIKLLNFFLKDISRKGLACAPDESLVLRYWLGEAQFDVRMPATFSYWVKLADYGTADSTTANLGQPVTLDQFTTLENTPIEFLLEGDAATQSFAADTFSLGLCLLHLFTGRGPYEELVEPVRCPPLLLQDIKRLWMSTKKNSGFTVLKRVARDDPDDVLIHTLYRYLVLFGLPLSNPSEKRGIDRVWNILVQHLRPSPDDGNGAGARRSRRATAKPQGPSPKAQFDDDRAAFGLDIGSNAIIAHARERLSSVPGAPQLLASLVAFDPTERPTLKSVLHHEIFASLRTPKGVTDTCPAHYEISSYAAFKNDTVALTDV</sequence>
<feature type="compositionally biased region" description="Low complexity" evidence="2">
    <location>
        <begin position="842"/>
        <end position="854"/>
    </location>
</feature>
<dbReference type="InterPro" id="IPR000742">
    <property type="entry name" value="EGF"/>
</dbReference>
<feature type="chain" id="PRO_5041928638" description="Serine/threonine protein kinase" evidence="3">
    <location>
        <begin position="22"/>
        <end position="1660"/>
    </location>
</feature>
<dbReference type="InterPro" id="IPR001767">
    <property type="entry name" value="Hedgehog_Hint"/>
</dbReference>
<feature type="domain" description="EGF-like" evidence="5">
    <location>
        <begin position="459"/>
        <end position="494"/>
    </location>
</feature>
<dbReference type="InterPro" id="IPR006141">
    <property type="entry name" value="Intein_N"/>
</dbReference>
<proteinExistence type="predicted"/>
<evidence type="ECO:0000256" key="3">
    <source>
        <dbReference type="SAM" id="SignalP"/>
    </source>
</evidence>
<dbReference type="Gene3D" id="2.120.10.80">
    <property type="entry name" value="Kelch-type beta propeller"/>
    <property type="match status" value="2"/>
</dbReference>
<keyword evidence="7" id="KW-1185">Reference proteome</keyword>
<dbReference type="InterPro" id="IPR011009">
    <property type="entry name" value="Kinase-like_dom_sf"/>
</dbReference>
<dbReference type="SUPFAM" id="SSF51294">
    <property type="entry name" value="Hedgehog/intein (Hint) domain"/>
    <property type="match status" value="1"/>
</dbReference>
<evidence type="ECO:0000313" key="7">
    <source>
        <dbReference type="Proteomes" id="UP001209570"/>
    </source>
</evidence>
<feature type="region of interest" description="Disordered" evidence="2">
    <location>
        <begin position="809"/>
        <end position="828"/>
    </location>
</feature>
<dbReference type="PANTHER" id="PTHR11889:SF31">
    <property type="entry name" value="PROTEIN HEDGEHOG"/>
    <property type="match status" value="1"/>
</dbReference>
<keyword evidence="3" id="KW-0732">Signal</keyword>
<feature type="region of interest" description="Disordered" evidence="2">
    <location>
        <begin position="1001"/>
        <end position="1026"/>
    </location>
</feature>
<evidence type="ECO:0008006" key="8">
    <source>
        <dbReference type="Google" id="ProtNLM"/>
    </source>
</evidence>
<dbReference type="Proteomes" id="UP001209570">
    <property type="component" value="Unassembled WGS sequence"/>
</dbReference>
<feature type="region of interest" description="Disordered" evidence="2">
    <location>
        <begin position="752"/>
        <end position="777"/>
    </location>
</feature>
<dbReference type="Gene3D" id="2.170.16.10">
    <property type="entry name" value="Hedgehog/Intein (Hint) domain"/>
    <property type="match status" value="1"/>
</dbReference>
<comment type="caution">
    <text evidence="1">Lacks conserved residue(s) required for the propagation of feature annotation.</text>
</comment>
<dbReference type="PANTHER" id="PTHR11889">
    <property type="entry name" value="HEDGEHOG"/>
    <property type="match status" value="1"/>
</dbReference>
<feature type="region of interest" description="Disordered" evidence="2">
    <location>
        <begin position="1541"/>
        <end position="1569"/>
    </location>
</feature>
<accession>A0AAD5MEF9</accession>
<feature type="domain" description="Protein kinase" evidence="4">
    <location>
        <begin position="1163"/>
        <end position="1625"/>
    </location>
</feature>
<keyword evidence="1" id="KW-1015">Disulfide bond</keyword>
<dbReference type="SUPFAM" id="SSF117281">
    <property type="entry name" value="Kelch motif"/>
    <property type="match status" value="1"/>
</dbReference>
<dbReference type="PROSITE" id="PS50817">
    <property type="entry name" value="INTEIN_N_TER"/>
    <property type="match status" value="1"/>
</dbReference>
<dbReference type="PROSITE" id="PS50011">
    <property type="entry name" value="PROTEIN_KINASE_DOM"/>
    <property type="match status" value="1"/>
</dbReference>
<dbReference type="InterPro" id="IPR050387">
    <property type="entry name" value="Hedgehog_Signaling"/>
</dbReference>